<dbReference type="InterPro" id="IPR011011">
    <property type="entry name" value="Znf_FYVE_PHD"/>
</dbReference>
<dbReference type="AlphaFoldDB" id="A0A1R2BXZ0"/>
<protein>
    <recommendedName>
        <fullName evidence="10">FYVE-type domain-containing protein</fullName>
    </recommendedName>
</protein>
<keyword evidence="3 7" id="KW-0863">Zinc-finger</keyword>
<feature type="compositionally biased region" description="Acidic residues" evidence="9">
    <location>
        <begin position="10"/>
        <end position="25"/>
    </location>
</feature>
<keyword evidence="12" id="KW-1185">Reference proteome</keyword>
<evidence type="ECO:0000313" key="12">
    <source>
        <dbReference type="Proteomes" id="UP000187209"/>
    </source>
</evidence>
<evidence type="ECO:0000256" key="2">
    <source>
        <dbReference type="ARBA" id="ARBA00022737"/>
    </source>
</evidence>
<evidence type="ECO:0000256" key="1">
    <source>
        <dbReference type="ARBA" id="ARBA00022723"/>
    </source>
</evidence>
<feature type="region of interest" description="Disordered" evidence="9">
    <location>
        <begin position="433"/>
        <end position="462"/>
    </location>
</feature>
<keyword evidence="8" id="KW-0175">Coiled coil</keyword>
<reference evidence="11 12" key="1">
    <citation type="submission" date="2016-11" db="EMBL/GenBank/DDBJ databases">
        <title>The macronuclear genome of Stentor coeruleus: a giant cell with tiny introns.</title>
        <authorList>
            <person name="Slabodnick M."/>
            <person name="Ruby J.G."/>
            <person name="Reiff S.B."/>
            <person name="Swart E.C."/>
            <person name="Gosai S."/>
            <person name="Prabakaran S."/>
            <person name="Witkowska E."/>
            <person name="Larue G.E."/>
            <person name="Fisher S."/>
            <person name="Freeman R.M."/>
            <person name="Gunawardena J."/>
            <person name="Chu W."/>
            <person name="Stover N.A."/>
            <person name="Gregory B.D."/>
            <person name="Nowacki M."/>
            <person name="Derisi J."/>
            <person name="Roy S.W."/>
            <person name="Marshall W.F."/>
            <person name="Sood P."/>
        </authorList>
    </citation>
    <scope>NUCLEOTIDE SEQUENCE [LARGE SCALE GENOMIC DNA]</scope>
    <source>
        <strain evidence="11">WM001</strain>
    </source>
</reference>
<dbReference type="InterPro" id="IPR002110">
    <property type="entry name" value="Ankyrin_rpt"/>
</dbReference>
<keyword evidence="2" id="KW-0677">Repeat</keyword>
<feature type="domain" description="FYVE-type" evidence="10">
    <location>
        <begin position="185"/>
        <end position="248"/>
    </location>
</feature>
<comment type="caution">
    <text evidence="11">The sequence shown here is derived from an EMBL/GenBank/DDBJ whole genome shotgun (WGS) entry which is preliminary data.</text>
</comment>
<dbReference type="PROSITE" id="PS50088">
    <property type="entry name" value="ANK_REPEAT"/>
    <property type="match status" value="3"/>
</dbReference>
<evidence type="ECO:0000256" key="5">
    <source>
        <dbReference type="ARBA" id="ARBA00023043"/>
    </source>
</evidence>
<dbReference type="SMART" id="SM00248">
    <property type="entry name" value="ANK"/>
    <property type="match status" value="4"/>
</dbReference>
<organism evidence="11 12">
    <name type="scientific">Stentor coeruleus</name>
    <dbReference type="NCBI Taxonomy" id="5963"/>
    <lineage>
        <taxon>Eukaryota</taxon>
        <taxon>Sar</taxon>
        <taxon>Alveolata</taxon>
        <taxon>Ciliophora</taxon>
        <taxon>Postciliodesmatophora</taxon>
        <taxon>Heterotrichea</taxon>
        <taxon>Heterotrichida</taxon>
        <taxon>Stentoridae</taxon>
        <taxon>Stentor</taxon>
    </lineage>
</organism>
<evidence type="ECO:0000259" key="10">
    <source>
        <dbReference type="PROSITE" id="PS50178"/>
    </source>
</evidence>
<feature type="coiled-coil region" evidence="8">
    <location>
        <begin position="484"/>
        <end position="538"/>
    </location>
</feature>
<evidence type="ECO:0000256" key="7">
    <source>
        <dbReference type="PROSITE-ProRule" id="PRU00091"/>
    </source>
</evidence>
<evidence type="ECO:0000256" key="9">
    <source>
        <dbReference type="SAM" id="MobiDB-lite"/>
    </source>
</evidence>
<feature type="repeat" description="ANK" evidence="6">
    <location>
        <begin position="99"/>
        <end position="131"/>
    </location>
</feature>
<evidence type="ECO:0000256" key="8">
    <source>
        <dbReference type="SAM" id="Coils"/>
    </source>
</evidence>
<keyword evidence="5 6" id="KW-0040">ANK repeat</keyword>
<feature type="region of interest" description="Disordered" evidence="9">
    <location>
        <begin position="1"/>
        <end position="26"/>
    </location>
</feature>
<evidence type="ECO:0000256" key="3">
    <source>
        <dbReference type="ARBA" id="ARBA00022771"/>
    </source>
</evidence>
<dbReference type="Gene3D" id="3.30.40.10">
    <property type="entry name" value="Zinc/RING finger domain, C3HC4 (zinc finger)"/>
    <property type="match status" value="1"/>
</dbReference>
<dbReference type="CDD" id="cd00065">
    <property type="entry name" value="FYVE_like_SF"/>
    <property type="match status" value="1"/>
</dbReference>
<keyword evidence="1" id="KW-0479">Metal-binding</keyword>
<dbReference type="Gene3D" id="1.25.40.20">
    <property type="entry name" value="Ankyrin repeat-containing domain"/>
    <property type="match status" value="1"/>
</dbReference>
<proteinExistence type="predicted"/>
<dbReference type="Pfam" id="PF01363">
    <property type="entry name" value="FYVE"/>
    <property type="match status" value="1"/>
</dbReference>
<accession>A0A1R2BXZ0</accession>
<keyword evidence="4" id="KW-0862">Zinc</keyword>
<dbReference type="InterPro" id="IPR000306">
    <property type="entry name" value="Znf_FYVE"/>
</dbReference>
<dbReference type="GO" id="GO:0008270">
    <property type="term" value="F:zinc ion binding"/>
    <property type="evidence" value="ECO:0007669"/>
    <property type="project" value="UniProtKB-KW"/>
</dbReference>
<dbReference type="PANTHER" id="PTHR24171">
    <property type="entry name" value="ANKYRIN REPEAT DOMAIN-CONTAINING PROTEIN 39-RELATED"/>
    <property type="match status" value="1"/>
</dbReference>
<evidence type="ECO:0000256" key="4">
    <source>
        <dbReference type="ARBA" id="ARBA00022833"/>
    </source>
</evidence>
<dbReference type="InterPro" id="IPR036770">
    <property type="entry name" value="Ankyrin_rpt-contain_sf"/>
</dbReference>
<evidence type="ECO:0000313" key="11">
    <source>
        <dbReference type="EMBL" id="OMJ81561.1"/>
    </source>
</evidence>
<dbReference type="Proteomes" id="UP000187209">
    <property type="component" value="Unassembled WGS sequence"/>
</dbReference>
<evidence type="ECO:0000256" key="6">
    <source>
        <dbReference type="PROSITE-ProRule" id="PRU00023"/>
    </source>
</evidence>
<dbReference type="SUPFAM" id="SSF57903">
    <property type="entry name" value="FYVE/PHD zinc finger"/>
    <property type="match status" value="1"/>
</dbReference>
<feature type="repeat" description="ANK" evidence="6">
    <location>
        <begin position="59"/>
        <end position="91"/>
    </location>
</feature>
<dbReference type="InterPro" id="IPR013083">
    <property type="entry name" value="Znf_RING/FYVE/PHD"/>
</dbReference>
<dbReference type="OrthoDB" id="366390at2759"/>
<dbReference type="SUPFAM" id="SSF48403">
    <property type="entry name" value="Ankyrin repeat"/>
    <property type="match status" value="1"/>
</dbReference>
<dbReference type="EMBL" id="MPUH01000376">
    <property type="protein sequence ID" value="OMJ81561.1"/>
    <property type="molecule type" value="Genomic_DNA"/>
</dbReference>
<dbReference type="PROSITE" id="PS50297">
    <property type="entry name" value="ANK_REP_REGION"/>
    <property type="match status" value="2"/>
</dbReference>
<dbReference type="InterPro" id="IPR017455">
    <property type="entry name" value="Znf_FYVE-rel"/>
</dbReference>
<name>A0A1R2BXZ0_9CILI</name>
<feature type="repeat" description="ANK" evidence="6">
    <location>
        <begin position="132"/>
        <end position="164"/>
    </location>
</feature>
<sequence length="542" mass="62346">MEEGKNFEVNEYDDENYEEPQEDPDDLGKALVKCSANGNVTEVSSLIRRKANVNYLDRKGWSPLMWASAQGHANVVKVLIDHGAIVIIPEQIDKSLNIGVNTPLHWATFNGHIEVIWLLIKKGLNYNEVDRFGNNCIHHAVASGRVDILETFLAFGVATDHKNSRGHQPMQLTSDSYIKKILQTAISARKCMKCKSIFDLRNTRHLCQVCKNYFCSNCKITTWMFINADSKEEDKPVCRCNDCQAEIDKAEIEMNETIDTNNYDNLDMAIKLIKEKNITVDPKLLEKARTEHERLKNEGVIEQYIESLAYVENYKTIQKSVFLLKNMLDDAKKQGVNIDKRTIDKAEKETSRLISERNLRYQIDITNPAEASSQTVMILEDLCAIAEGHSVAIEYIDAAKVIILKMKENIEAHYILRLFLDYPIREYPEPVQVDSRGRKIPPKTPPAPPKEEAKKNTRKKKEPKFLIPDWATELSALITQVDNLDKLMKKAQHLELDSEFLDQAKENMIRMKKEIKFRQQQEEELRLIAEKKAAEKKKNKNK</sequence>
<gene>
    <name evidence="11" type="ORF">SteCoe_17973</name>
</gene>
<dbReference type="PROSITE" id="PS50178">
    <property type="entry name" value="ZF_FYVE"/>
    <property type="match status" value="1"/>
</dbReference>
<dbReference type="Pfam" id="PF12796">
    <property type="entry name" value="Ank_2"/>
    <property type="match status" value="2"/>
</dbReference>